<evidence type="ECO:0000313" key="2">
    <source>
        <dbReference type="EMBL" id="CCA19958.1"/>
    </source>
</evidence>
<feature type="region of interest" description="Disordered" evidence="1">
    <location>
        <begin position="151"/>
        <end position="201"/>
    </location>
</feature>
<gene>
    <name evidence="2" type="primary">AlNc14C83G5362</name>
    <name evidence="2" type="ORF">ALNC14_061010</name>
</gene>
<feature type="compositionally biased region" description="Basic and acidic residues" evidence="1">
    <location>
        <begin position="9"/>
        <end position="26"/>
    </location>
</feature>
<feature type="compositionally biased region" description="Basic residues" evidence="1">
    <location>
        <begin position="168"/>
        <end position="178"/>
    </location>
</feature>
<dbReference type="EMBL" id="FR824128">
    <property type="protein sequence ID" value="CCA19958.1"/>
    <property type="molecule type" value="Genomic_DNA"/>
</dbReference>
<feature type="region of interest" description="Disordered" evidence="1">
    <location>
        <begin position="39"/>
        <end position="110"/>
    </location>
</feature>
<accession>F0WFH6</accession>
<name>F0WFH6_9STRA</name>
<proteinExistence type="predicted"/>
<reference evidence="2" key="2">
    <citation type="submission" date="2011-02" db="EMBL/GenBank/DDBJ databases">
        <authorList>
            <person name="MacLean D."/>
        </authorList>
    </citation>
    <scope>NUCLEOTIDE SEQUENCE</scope>
</reference>
<reference evidence="2" key="1">
    <citation type="journal article" date="2011" name="PLoS Biol.">
        <title>Gene gain and loss during evolution of obligate parasitism in the white rust pathogen of Arabidopsis thaliana.</title>
        <authorList>
            <person name="Kemen E."/>
            <person name="Gardiner A."/>
            <person name="Schultz-Larsen T."/>
            <person name="Kemen A.C."/>
            <person name="Balmuth A.L."/>
            <person name="Robert-Seilaniantz A."/>
            <person name="Bailey K."/>
            <person name="Holub E."/>
            <person name="Studholme D.J."/>
            <person name="Maclean D."/>
            <person name="Jones J.D."/>
        </authorList>
    </citation>
    <scope>NUCLEOTIDE SEQUENCE</scope>
</reference>
<feature type="compositionally biased region" description="Acidic residues" evidence="1">
    <location>
        <begin position="73"/>
        <end position="95"/>
    </location>
</feature>
<sequence>MSSNVFAVLREDNRKSTRKAKDTDLKDKKRLDMLRFADSTLAWDDDSDSRSSPKTTLGAEEMSKEGEIVLQESDNESESESESESEEEEVVDNNECEAPLPSTDKTIKGKVKTPVKVLTKKEKKKIEMEELESVLADLGIPVEESIKEEEKAIEQADVPVDGMNGSLKKSKKKKKKTNGTKDTPPVDAPEDSATVETPACADIKTVIKSKGKKKKASESTAVKLAREEALKAKNKKKNRDKASFNQF</sequence>
<feature type="region of interest" description="Disordered" evidence="1">
    <location>
        <begin position="1"/>
        <end position="26"/>
    </location>
</feature>
<dbReference type="AlphaFoldDB" id="F0WFH6"/>
<dbReference type="HOGENOM" id="CLU_1126192_0_0_1"/>
<organism evidence="2">
    <name type="scientific">Albugo laibachii Nc14</name>
    <dbReference type="NCBI Taxonomy" id="890382"/>
    <lineage>
        <taxon>Eukaryota</taxon>
        <taxon>Sar</taxon>
        <taxon>Stramenopiles</taxon>
        <taxon>Oomycota</taxon>
        <taxon>Peronosporomycetes</taxon>
        <taxon>Albuginales</taxon>
        <taxon>Albuginaceae</taxon>
        <taxon>Albugo</taxon>
    </lineage>
</organism>
<protein>
    <submittedName>
        <fullName evidence="2">AlNc14C83G5362 protein</fullName>
    </submittedName>
</protein>
<evidence type="ECO:0000256" key="1">
    <source>
        <dbReference type="SAM" id="MobiDB-lite"/>
    </source>
</evidence>